<evidence type="ECO:0008006" key="3">
    <source>
        <dbReference type="Google" id="ProtNLM"/>
    </source>
</evidence>
<evidence type="ECO:0000313" key="1">
    <source>
        <dbReference type="EMBL" id="MFC0313681.1"/>
    </source>
</evidence>
<reference evidence="1 2" key="1">
    <citation type="submission" date="2024-09" db="EMBL/GenBank/DDBJ databases">
        <authorList>
            <person name="Sun Q."/>
            <person name="Mori K."/>
        </authorList>
    </citation>
    <scope>NUCLEOTIDE SEQUENCE [LARGE SCALE GENOMIC DNA]</scope>
    <source>
        <strain evidence="1 2">CCM 7957</strain>
    </source>
</reference>
<sequence>MPRPITVRLPADARRTLDLVIHRTQRSVAWLLTEAIYDAGQAYAHDPTILDEHLSAAVGPDPRRTSFHVTDAAHTVLASLAAGTNRRPANLARAAWLHWTSVNSVEQIVAFSGAVRPDQVG</sequence>
<keyword evidence="2" id="KW-1185">Reference proteome</keyword>
<organism evidence="1 2">
    <name type="scientific">Gordonia phosphorivorans</name>
    <dbReference type="NCBI Taxonomy" id="1056982"/>
    <lineage>
        <taxon>Bacteria</taxon>
        <taxon>Bacillati</taxon>
        <taxon>Actinomycetota</taxon>
        <taxon>Actinomycetes</taxon>
        <taxon>Mycobacteriales</taxon>
        <taxon>Gordoniaceae</taxon>
        <taxon>Gordonia</taxon>
    </lineage>
</organism>
<dbReference type="EMBL" id="JBHLWV010000006">
    <property type="protein sequence ID" value="MFC0313681.1"/>
    <property type="molecule type" value="Genomic_DNA"/>
</dbReference>
<protein>
    <recommendedName>
        <fullName evidence="3">Ribbon-helix-helix protein CopG domain-containing protein</fullName>
    </recommendedName>
</protein>
<evidence type="ECO:0000313" key="2">
    <source>
        <dbReference type="Proteomes" id="UP001589783"/>
    </source>
</evidence>
<dbReference type="RefSeq" id="WP_382360309.1">
    <property type="nucleotide sequence ID" value="NZ_JBHLWV010000006.1"/>
</dbReference>
<dbReference type="Proteomes" id="UP001589783">
    <property type="component" value="Unassembled WGS sequence"/>
</dbReference>
<name>A0ABV6H488_9ACTN</name>
<comment type="caution">
    <text evidence="1">The sequence shown here is derived from an EMBL/GenBank/DDBJ whole genome shotgun (WGS) entry which is preliminary data.</text>
</comment>
<accession>A0ABV6H488</accession>
<proteinExistence type="predicted"/>
<gene>
    <name evidence="1" type="ORF">ACFFJD_02280</name>
</gene>